<dbReference type="InterPro" id="IPR017871">
    <property type="entry name" value="ABC_transporter-like_CS"/>
</dbReference>
<dbReference type="Proteomes" id="UP000011508">
    <property type="component" value="Unassembled WGS sequence"/>
</dbReference>
<dbReference type="Gene3D" id="3.40.50.300">
    <property type="entry name" value="P-loop containing nucleotide triphosphate hydrolases"/>
    <property type="match status" value="1"/>
</dbReference>
<dbReference type="GO" id="GO:0015420">
    <property type="term" value="F:ABC-type vitamin B12 transporter activity"/>
    <property type="evidence" value="ECO:0007669"/>
    <property type="project" value="UniProtKB-EC"/>
</dbReference>
<keyword evidence="4 13" id="KW-0067">ATP-binding</keyword>
<evidence type="ECO:0000256" key="5">
    <source>
        <dbReference type="ARBA" id="ARBA00050590"/>
    </source>
</evidence>
<dbReference type="AlphaFoldDB" id="M0IFH3"/>
<comment type="subunit">
    <text evidence="7">The complex is composed of two ATP-binding proteins (BtuD), two transmembrane proteins (BtuC) and a solute-binding protein (BtuF).</text>
</comment>
<evidence type="ECO:0000256" key="1">
    <source>
        <dbReference type="ARBA" id="ARBA00005417"/>
    </source>
</evidence>
<keyword evidence="14" id="KW-1185">Reference proteome</keyword>
<evidence type="ECO:0000256" key="11">
    <source>
        <dbReference type="SAM" id="MobiDB-lite"/>
    </source>
</evidence>
<evidence type="ECO:0000259" key="12">
    <source>
        <dbReference type="PROSITE" id="PS50893"/>
    </source>
</evidence>
<dbReference type="SUPFAM" id="SSF52540">
    <property type="entry name" value="P-loop containing nucleoside triphosphate hydrolases"/>
    <property type="match status" value="1"/>
</dbReference>
<dbReference type="Pfam" id="PF00005">
    <property type="entry name" value="ABC_tran"/>
    <property type="match status" value="1"/>
</dbReference>
<dbReference type="EC" id="7.6.2.8" evidence="8"/>
<organism evidence="13 14">
    <name type="scientific">Haloferax sulfurifontis ATCC BAA-897</name>
    <dbReference type="NCBI Taxonomy" id="662480"/>
    <lineage>
        <taxon>Archaea</taxon>
        <taxon>Methanobacteriati</taxon>
        <taxon>Methanobacteriota</taxon>
        <taxon>Stenosarchaea group</taxon>
        <taxon>Halobacteria</taxon>
        <taxon>Halobacteriales</taxon>
        <taxon>Haloferacaceae</taxon>
        <taxon>Haloferax</taxon>
    </lineage>
</organism>
<reference evidence="13 14" key="1">
    <citation type="journal article" date="2014" name="PLoS Genet.">
        <title>Phylogenetically driven sequencing of extremely halophilic archaea reveals strategies for static and dynamic osmo-response.</title>
        <authorList>
            <person name="Becker E.A."/>
            <person name="Seitzer P.M."/>
            <person name="Tritt A."/>
            <person name="Larsen D."/>
            <person name="Krusor M."/>
            <person name="Yao A.I."/>
            <person name="Wu D."/>
            <person name="Madern D."/>
            <person name="Eisen J.A."/>
            <person name="Darling A.E."/>
            <person name="Facciotti M.T."/>
        </authorList>
    </citation>
    <scope>NUCLEOTIDE SEQUENCE [LARGE SCALE GENOMIC DNA]</scope>
    <source>
        <strain evidence="13 14">ATCC BAA-897</strain>
    </source>
</reference>
<evidence type="ECO:0000256" key="4">
    <source>
        <dbReference type="ARBA" id="ARBA00022840"/>
    </source>
</evidence>
<evidence type="ECO:0000256" key="6">
    <source>
        <dbReference type="ARBA" id="ARBA00058960"/>
    </source>
</evidence>
<keyword evidence="3" id="KW-0547">Nucleotide-binding</keyword>
<evidence type="ECO:0000256" key="10">
    <source>
        <dbReference type="ARBA" id="ARBA00077139"/>
    </source>
</evidence>
<dbReference type="PANTHER" id="PTHR42734">
    <property type="entry name" value="METAL TRANSPORT SYSTEM ATP-BINDING PROTEIN TM_0124-RELATED"/>
    <property type="match status" value="1"/>
</dbReference>
<evidence type="ECO:0000313" key="14">
    <source>
        <dbReference type="Proteomes" id="UP000011508"/>
    </source>
</evidence>
<evidence type="ECO:0000256" key="3">
    <source>
        <dbReference type="ARBA" id="ARBA00022741"/>
    </source>
</evidence>
<proteinExistence type="inferred from homology"/>
<dbReference type="CDD" id="cd03235">
    <property type="entry name" value="ABC_Metallic_Cations"/>
    <property type="match status" value="1"/>
</dbReference>
<comment type="catalytic activity">
    <reaction evidence="5">
        <text>an R-cob(III)alamin(out) + ATP + H2O = an R-cob(III)alamin(in) + ADP + phosphate + H(+)</text>
        <dbReference type="Rhea" id="RHEA:17873"/>
        <dbReference type="ChEBI" id="CHEBI:15377"/>
        <dbReference type="ChEBI" id="CHEBI:15378"/>
        <dbReference type="ChEBI" id="CHEBI:30616"/>
        <dbReference type="ChEBI" id="CHEBI:43474"/>
        <dbReference type="ChEBI" id="CHEBI:140785"/>
        <dbReference type="ChEBI" id="CHEBI:456216"/>
        <dbReference type="EC" id="7.6.2.8"/>
    </reaction>
</comment>
<evidence type="ECO:0000313" key="13">
    <source>
        <dbReference type="EMBL" id="ELZ94593.1"/>
    </source>
</evidence>
<sequence length="285" mass="30145">MEELRMSVFRNGQSAESAESADTGVAAAAADDGRGSSDPLVELADVEFGYTATPVVEDISLRIDPGEYVAIVGPNGSGKSTLMKLILGLLRPDEGSARLFGEPSHAFDDGARIGYVAQHASASKEMPITVREVVKMGRFPHVGFGRLSAEDHRIVDEALATVGMSEFADRRVTKLSGGQRQRAFIARALAGEADLLVLDEPTVGVDAESVDAFYDLLEALNDEGITVLLIEHDLGAVTDHARRVVCLNREVYFDGPTDEFVESDALARAFGTAASFAGGSGGGRA</sequence>
<dbReference type="InterPro" id="IPR003593">
    <property type="entry name" value="AAA+_ATPase"/>
</dbReference>
<dbReference type="InterPro" id="IPR027417">
    <property type="entry name" value="P-loop_NTPase"/>
</dbReference>
<dbReference type="PANTHER" id="PTHR42734:SF5">
    <property type="entry name" value="IRON TRANSPORT SYSTEM ATP-BINDING PROTEIN HI_0361-RELATED"/>
    <property type="match status" value="1"/>
</dbReference>
<evidence type="ECO:0000256" key="7">
    <source>
        <dbReference type="ARBA" id="ARBA00064420"/>
    </source>
</evidence>
<gene>
    <name evidence="13" type="ORF">C441_07570</name>
</gene>
<name>M0IFH3_9EURY</name>
<accession>M0IFH3</accession>
<dbReference type="EMBL" id="AOLM01000012">
    <property type="protein sequence ID" value="ELZ94593.1"/>
    <property type="molecule type" value="Genomic_DNA"/>
</dbReference>
<evidence type="ECO:0000256" key="9">
    <source>
        <dbReference type="ARBA" id="ARBA00073649"/>
    </source>
</evidence>
<dbReference type="FunFam" id="3.40.50.300:FF:000134">
    <property type="entry name" value="Iron-enterobactin ABC transporter ATP-binding protein"/>
    <property type="match status" value="1"/>
</dbReference>
<dbReference type="PATRIC" id="fig|662480.6.peg.1495"/>
<feature type="compositionally biased region" description="Low complexity" evidence="11">
    <location>
        <begin position="17"/>
        <end position="30"/>
    </location>
</feature>
<evidence type="ECO:0000256" key="2">
    <source>
        <dbReference type="ARBA" id="ARBA00022448"/>
    </source>
</evidence>
<dbReference type="PROSITE" id="PS50893">
    <property type="entry name" value="ABC_TRANSPORTER_2"/>
    <property type="match status" value="1"/>
</dbReference>
<comment type="function">
    <text evidence="6">Required for corrinoid utilization. Probably part of the ABC transporter complex BtuCDF involved in cobalamin (vitamin B12) import. Probably responsible for energy coupling to the transport system.</text>
</comment>
<comment type="similarity">
    <text evidence="1">Belongs to the ABC transporter superfamily.</text>
</comment>
<comment type="caution">
    <text evidence="13">The sequence shown here is derived from an EMBL/GenBank/DDBJ whole genome shotgun (WGS) entry which is preliminary data.</text>
</comment>
<evidence type="ECO:0000256" key="8">
    <source>
        <dbReference type="ARBA" id="ARBA00066387"/>
    </source>
</evidence>
<dbReference type="GO" id="GO:0005524">
    <property type="term" value="F:ATP binding"/>
    <property type="evidence" value="ECO:0007669"/>
    <property type="project" value="UniProtKB-KW"/>
</dbReference>
<protein>
    <recommendedName>
        <fullName evidence="9">Cobalamin import ATP-binding protein BtuD</fullName>
        <ecNumber evidence="8">7.6.2.8</ecNumber>
    </recommendedName>
    <alternativeName>
        <fullName evidence="10">Vitamin B12-transporting ATPase</fullName>
    </alternativeName>
</protein>
<feature type="region of interest" description="Disordered" evidence="11">
    <location>
        <begin position="1"/>
        <end position="36"/>
    </location>
</feature>
<dbReference type="GO" id="GO:0016887">
    <property type="term" value="F:ATP hydrolysis activity"/>
    <property type="evidence" value="ECO:0007669"/>
    <property type="project" value="InterPro"/>
</dbReference>
<dbReference type="InterPro" id="IPR050153">
    <property type="entry name" value="Metal_Ion_Import_ABC"/>
</dbReference>
<keyword evidence="2" id="KW-0813">Transport</keyword>
<dbReference type="InterPro" id="IPR003439">
    <property type="entry name" value="ABC_transporter-like_ATP-bd"/>
</dbReference>
<dbReference type="PROSITE" id="PS00211">
    <property type="entry name" value="ABC_TRANSPORTER_1"/>
    <property type="match status" value="1"/>
</dbReference>
<feature type="domain" description="ABC transporter" evidence="12">
    <location>
        <begin position="41"/>
        <end position="273"/>
    </location>
</feature>
<dbReference type="SMART" id="SM00382">
    <property type="entry name" value="AAA"/>
    <property type="match status" value="1"/>
</dbReference>